<evidence type="ECO:0000313" key="2">
    <source>
        <dbReference type="WBParaSite" id="ES5_v2.g9001.t1"/>
    </source>
</evidence>
<proteinExistence type="predicted"/>
<evidence type="ECO:0000313" key="1">
    <source>
        <dbReference type="Proteomes" id="UP000887579"/>
    </source>
</evidence>
<organism evidence="1 2">
    <name type="scientific">Panagrolaimus sp. ES5</name>
    <dbReference type="NCBI Taxonomy" id="591445"/>
    <lineage>
        <taxon>Eukaryota</taxon>
        <taxon>Metazoa</taxon>
        <taxon>Ecdysozoa</taxon>
        <taxon>Nematoda</taxon>
        <taxon>Chromadorea</taxon>
        <taxon>Rhabditida</taxon>
        <taxon>Tylenchina</taxon>
        <taxon>Panagrolaimomorpha</taxon>
        <taxon>Panagrolaimoidea</taxon>
        <taxon>Panagrolaimidae</taxon>
        <taxon>Panagrolaimus</taxon>
    </lineage>
</organism>
<protein>
    <submittedName>
        <fullName evidence="2">Secreted protein</fullName>
    </submittedName>
</protein>
<accession>A0AC34GVW4</accession>
<sequence length="101" mass="11541">MNSFIFFAVCLIFFVQVSHEFHIDPYPVNPEMENYRNPGNHLPPIIPPPIPNDGDLTDEGSQQNADSLGRKNVGNANNELNGDKRIKREWDPNRGGWIIPW</sequence>
<dbReference type="WBParaSite" id="ES5_v2.g9001.t1">
    <property type="protein sequence ID" value="ES5_v2.g9001.t1"/>
    <property type="gene ID" value="ES5_v2.g9001"/>
</dbReference>
<reference evidence="2" key="1">
    <citation type="submission" date="2022-11" db="UniProtKB">
        <authorList>
            <consortium name="WormBaseParasite"/>
        </authorList>
    </citation>
    <scope>IDENTIFICATION</scope>
</reference>
<name>A0AC34GVW4_9BILA</name>
<dbReference type="Proteomes" id="UP000887579">
    <property type="component" value="Unplaced"/>
</dbReference>